<reference evidence="2" key="2">
    <citation type="journal article" date="2021" name="PeerJ">
        <title>Extensive microbial diversity within the chicken gut microbiome revealed by metagenomics and culture.</title>
        <authorList>
            <person name="Gilroy R."/>
            <person name="Ravi A."/>
            <person name="Getino M."/>
            <person name="Pursley I."/>
            <person name="Horton D.L."/>
            <person name="Alikhan N.F."/>
            <person name="Baker D."/>
            <person name="Gharbi K."/>
            <person name="Hall N."/>
            <person name="Watson M."/>
            <person name="Adriaenssens E.M."/>
            <person name="Foster-Nyarko E."/>
            <person name="Jarju S."/>
            <person name="Secka A."/>
            <person name="Antonio M."/>
            <person name="Oren A."/>
            <person name="Chaudhuri R.R."/>
            <person name="La Ragione R."/>
            <person name="Hildebrand F."/>
            <person name="Pallen M.J."/>
        </authorList>
    </citation>
    <scope>NUCLEOTIDE SEQUENCE</scope>
    <source>
        <strain evidence="2">ChiGjej3B3-5194</strain>
    </source>
</reference>
<protein>
    <submittedName>
        <fullName evidence="2">Uncharacterized protein</fullName>
    </submittedName>
</protein>
<proteinExistence type="predicted"/>
<dbReference type="AlphaFoldDB" id="A0A9D1FFC6"/>
<evidence type="ECO:0000256" key="1">
    <source>
        <dbReference type="SAM" id="Phobius"/>
    </source>
</evidence>
<evidence type="ECO:0000313" key="2">
    <source>
        <dbReference type="EMBL" id="HIS70382.1"/>
    </source>
</evidence>
<name>A0A9D1FFC6_9PROT</name>
<feature type="non-terminal residue" evidence="2">
    <location>
        <position position="165"/>
    </location>
</feature>
<dbReference type="EMBL" id="DVJI01000001">
    <property type="protein sequence ID" value="HIS70382.1"/>
    <property type="molecule type" value="Genomic_DNA"/>
</dbReference>
<sequence>MPEELYKVTTETREFKTNSLGKDLLKEEQGCFYIRENKTDTWEKLVKLEKSTTILKWFTGGPGLFFSILFFFAILLGIPLLFGLFFQIVLPYDITNSVLGILMIFIIYGALGISGYIIEFTGKALKKLPPYFVKLPDKEIMDISEYNNRTSYIYGDKSVIYRSYY</sequence>
<reference evidence="2" key="1">
    <citation type="submission" date="2020-10" db="EMBL/GenBank/DDBJ databases">
        <authorList>
            <person name="Gilroy R."/>
        </authorList>
    </citation>
    <scope>NUCLEOTIDE SEQUENCE</scope>
    <source>
        <strain evidence="2">ChiGjej3B3-5194</strain>
    </source>
</reference>
<keyword evidence="1" id="KW-0812">Transmembrane</keyword>
<comment type="caution">
    <text evidence="2">The sequence shown here is derived from an EMBL/GenBank/DDBJ whole genome shotgun (WGS) entry which is preliminary data.</text>
</comment>
<accession>A0A9D1FFC6</accession>
<gene>
    <name evidence="2" type="ORF">IAD02_00105</name>
</gene>
<feature type="transmembrane region" description="Helical" evidence="1">
    <location>
        <begin position="98"/>
        <end position="118"/>
    </location>
</feature>
<evidence type="ECO:0000313" key="3">
    <source>
        <dbReference type="Proteomes" id="UP000886742"/>
    </source>
</evidence>
<keyword evidence="1" id="KW-0472">Membrane</keyword>
<dbReference type="Proteomes" id="UP000886742">
    <property type="component" value="Unassembled WGS sequence"/>
</dbReference>
<organism evidence="2 3">
    <name type="scientific">Candidatus Enterousia intestinigallinarum</name>
    <dbReference type="NCBI Taxonomy" id="2840790"/>
    <lineage>
        <taxon>Bacteria</taxon>
        <taxon>Pseudomonadati</taxon>
        <taxon>Pseudomonadota</taxon>
        <taxon>Alphaproteobacteria</taxon>
        <taxon>Candidatus Enterousia</taxon>
    </lineage>
</organism>
<feature type="transmembrane region" description="Helical" evidence="1">
    <location>
        <begin position="64"/>
        <end position="86"/>
    </location>
</feature>
<keyword evidence="1" id="KW-1133">Transmembrane helix</keyword>